<dbReference type="HAMAP" id="MF_01848">
    <property type="entry name" value="23SrRNA_methyltr_F"/>
    <property type="match status" value="1"/>
</dbReference>
<evidence type="ECO:0000256" key="5">
    <source>
        <dbReference type="ARBA" id="ARBA00022691"/>
    </source>
</evidence>
<evidence type="ECO:0000313" key="7">
    <source>
        <dbReference type="EMBL" id="GAA4324407.1"/>
    </source>
</evidence>
<comment type="subcellular location">
    <subcellularLocation>
        <location evidence="6">Cytoplasm</location>
    </subcellularLocation>
</comment>
<dbReference type="InterPro" id="IPR029063">
    <property type="entry name" value="SAM-dependent_MTases_sf"/>
</dbReference>
<keyword evidence="2 6" id="KW-0698">rRNA processing</keyword>
<gene>
    <name evidence="6 7" type="primary">rlmF</name>
    <name evidence="7" type="ORF">GCM10023149_25980</name>
</gene>
<evidence type="ECO:0000256" key="6">
    <source>
        <dbReference type="HAMAP-Rule" id="MF_01848"/>
    </source>
</evidence>
<evidence type="ECO:0000313" key="8">
    <source>
        <dbReference type="Proteomes" id="UP001500582"/>
    </source>
</evidence>
<dbReference type="Proteomes" id="UP001500582">
    <property type="component" value="Unassembled WGS sequence"/>
</dbReference>
<evidence type="ECO:0000256" key="1">
    <source>
        <dbReference type="ARBA" id="ARBA00022490"/>
    </source>
</evidence>
<dbReference type="InterPro" id="IPR016909">
    <property type="entry name" value="rRNA_lsu_MeTfrase_F"/>
</dbReference>
<dbReference type="EMBL" id="BAABFT010000006">
    <property type="protein sequence ID" value="GAA4324407.1"/>
    <property type="molecule type" value="Genomic_DNA"/>
</dbReference>
<evidence type="ECO:0000256" key="4">
    <source>
        <dbReference type="ARBA" id="ARBA00022679"/>
    </source>
</evidence>
<comment type="catalytic activity">
    <reaction evidence="6">
        <text>adenosine(1618) in 23S rRNA + S-adenosyl-L-methionine = N(6)-methyladenosine(1618) in 23S rRNA + S-adenosyl-L-homocysteine + H(+)</text>
        <dbReference type="Rhea" id="RHEA:16497"/>
        <dbReference type="Rhea" id="RHEA-COMP:10229"/>
        <dbReference type="Rhea" id="RHEA-COMP:10231"/>
        <dbReference type="ChEBI" id="CHEBI:15378"/>
        <dbReference type="ChEBI" id="CHEBI:57856"/>
        <dbReference type="ChEBI" id="CHEBI:59789"/>
        <dbReference type="ChEBI" id="CHEBI:74411"/>
        <dbReference type="ChEBI" id="CHEBI:74449"/>
        <dbReference type="EC" id="2.1.1.181"/>
    </reaction>
</comment>
<evidence type="ECO:0000256" key="3">
    <source>
        <dbReference type="ARBA" id="ARBA00022603"/>
    </source>
</evidence>
<dbReference type="RefSeq" id="WP_345211523.1">
    <property type="nucleotide sequence ID" value="NZ_BAABFT010000006.1"/>
</dbReference>
<comment type="similarity">
    <text evidence="6">Belongs to the methyltransferase superfamily. METTL16/RlmF family.</text>
</comment>
<dbReference type="CDD" id="cd02440">
    <property type="entry name" value="AdoMet_MTases"/>
    <property type="match status" value="1"/>
</dbReference>
<dbReference type="Pfam" id="PF05971">
    <property type="entry name" value="Methyltransf_10"/>
    <property type="match status" value="1"/>
</dbReference>
<organism evidence="7 8">
    <name type="scientific">Mucilaginibacter gynuensis</name>
    <dbReference type="NCBI Taxonomy" id="1302236"/>
    <lineage>
        <taxon>Bacteria</taxon>
        <taxon>Pseudomonadati</taxon>
        <taxon>Bacteroidota</taxon>
        <taxon>Sphingobacteriia</taxon>
        <taxon>Sphingobacteriales</taxon>
        <taxon>Sphingobacteriaceae</taxon>
        <taxon>Mucilaginibacter</taxon>
    </lineage>
</organism>
<dbReference type="SUPFAM" id="SSF53335">
    <property type="entry name" value="S-adenosyl-L-methionine-dependent methyltransferases"/>
    <property type="match status" value="1"/>
</dbReference>
<sequence>MSKSATPPPPQKENLHPRNLHRGQYNFAKLIKALPELREFVKPNPDGIESIDFGDAEAVVMLNKALLKAHYAIDFWSLPAGYLCPPIPGRADYLHYMADLLADSNEGLIPKGSKVKVLDIGSGANCIYPLIGNSAYGWQFTGSDVDQLAVNSAKNIVSQNPRIKPLIELRVQANKNNIFPGIILPGETFDLTICNPPFHASLKEAQAGTIKKWENLNREQKTALNFGGKKNELWYTGGEAGFITKMIEQSAQVAKRCFWFTTLVSKKDNLPHIYKTLEWQKVAEVKTINMAQGQKVSRVVAWTFLSPEEQAAWRKDHWQQK</sequence>
<reference evidence="8" key="1">
    <citation type="journal article" date="2019" name="Int. J. Syst. Evol. Microbiol.">
        <title>The Global Catalogue of Microorganisms (GCM) 10K type strain sequencing project: providing services to taxonomists for standard genome sequencing and annotation.</title>
        <authorList>
            <consortium name="The Broad Institute Genomics Platform"/>
            <consortium name="The Broad Institute Genome Sequencing Center for Infectious Disease"/>
            <person name="Wu L."/>
            <person name="Ma J."/>
        </authorList>
    </citation>
    <scope>NUCLEOTIDE SEQUENCE [LARGE SCALE GENOMIC DNA]</scope>
    <source>
        <strain evidence="8">JCM 17705</strain>
    </source>
</reference>
<accession>A0ABP8GHM7</accession>
<dbReference type="NCBIfam" id="NF008725">
    <property type="entry name" value="PRK11727.1"/>
    <property type="match status" value="1"/>
</dbReference>
<comment type="caution">
    <text evidence="7">The sequence shown here is derived from an EMBL/GenBank/DDBJ whole genome shotgun (WGS) entry which is preliminary data.</text>
</comment>
<protein>
    <recommendedName>
        <fullName evidence="6">Ribosomal RNA large subunit methyltransferase F</fullName>
        <ecNumber evidence="6">2.1.1.181</ecNumber>
    </recommendedName>
    <alternativeName>
        <fullName evidence="6">23S rRNA mA1618 methyltransferase</fullName>
    </alternativeName>
    <alternativeName>
        <fullName evidence="6">rRNA adenine N-6-methyltransferase</fullName>
    </alternativeName>
</protein>
<keyword evidence="3 6" id="KW-0489">Methyltransferase</keyword>
<comment type="function">
    <text evidence="6">Specifically methylates the adenine in position 1618 of 23S rRNA.</text>
</comment>
<dbReference type="InterPro" id="IPR010286">
    <property type="entry name" value="METTL16/RlmF"/>
</dbReference>
<proteinExistence type="inferred from homology"/>
<name>A0ABP8GHM7_9SPHI</name>
<dbReference type="EC" id="2.1.1.181" evidence="6"/>
<keyword evidence="8" id="KW-1185">Reference proteome</keyword>
<evidence type="ECO:0000256" key="2">
    <source>
        <dbReference type="ARBA" id="ARBA00022552"/>
    </source>
</evidence>
<keyword evidence="4 6" id="KW-0808">Transferase</keyword>
<dbReference type="PIRSF" id="PIRSF029038">
    <property type="entry name" value="Mtase_YbiN_prd"/>
    <property type="match status" value="1"/>
</dbReference>
<dbReference type="PANTHER" id="PTHR13393">
    <property type="entry name" value="SAM-DEPENDENT METHYLTRANSFERASE"/>
    <property type="match status" value="1"/>
</dbReference>
<keyword evidence="1 6" id="KW-0963">Cytoplasm</keyword>
<dbReference type="PANTHER" id="PTHR13393:SF0">
    <property type="entry name" value="RNA N6-ADENOSINE-METHYLTRANSFERASE METTL16"/>
    <property type="match status" value="1"/>
</dbReference>
<dbReference type="Gene3D" id="3.40.50.150">
    <property type="entry name" value="Vaccinia Virus protein VP39"/>
    <property type="match status" value="1"/>
</dbReference>
<keyword evidence="5 6" id="KW-0949">S-adenosyl-L-methionine</keyword>